<protein>
    <submittedName>
        <fullName evidence="1">Uncharacterized protein</fullName>
    </submittedName>
</protein>
<accession>A0A0F9AC08</accession>
<evidence type="ECO:0000313" key="1">
    <source>
        <dbReference type="EMBL" id="KKL06950.1"/>
    </source>
</evidence>
<sequence>MDYAYMLGGGAPHMMKFAIGDTHTTAGVVTTAPDAARPE</sequence>
<reference evidence="1" key="1">
    <citation type="journal article" date="2015" name="Nature">
        <title>Complex archaea that bridge the gap between prokaryotes and eukaryotes.</title>
        <authorList>
            <person name="Spang A."/>
            <person name="Saw J.H."/>
            <person name="Jorgensen S.L."/>
            <person name="Zaremba-Niedzwiedzka K."/>
            <person name="Martijn J."/>
            <person name="Lind A.E."/>
            <person name="van Eijk R."/>
            <person name="Schleper C."/>
            <person name="Guy L."/>
            <person name="Ettema T.J."/>
        </authorList>
    </citation>
    <scope>NUCLEOTIDE SEQUENCE</scope>
</reference>
<dbReference type="AlphaFoldDB" id="A0A0F9AC08"/>
<organism evidence="1">
    <name type="scientific">marine sediment metagenome</name>
    <dbReference type="NCBI Taxonomy" id="412755"/>
    <lineage>
        <taxon>unclassified sequences</taxon>
        <taxon>metagenomes</taxon>
        <taxon>ecological metagenomes</taxon>
    </lineage>
</organism>
<comment type="caution">
    <text evidence="1">The sequence shown here is derived from an EMBL/GenBank/DDBJ whole genome shotgun (WGS) entry which is preliminary data.</text>
</comment>
<gene>
    <name evidence="1" type="ORF">LCGC14_2590890</name>
</gene>
<dbReference type="EMBL" id="LAZR01043487">
    <property type="protein sequence ID" value="KKL06950.1"/>
    <property type="molecule type" value="Genomic_DNA"/>
</dbReference>
<proteinExistence type="predicted"/>
<name>A0A0F9AC08_9ZZZZ</name>